<keyword evidence="1" id="KW-1133">Transmembrane helix</keyword>
<sequence>MYKKQEKYLMWLAFVVAGIMLLSFLGKIVGS</sequence>
<comment type="caution">
    <text evidence="2">The sequence shown here is derived from an EMBL/GenBank/DDBJ whole genome shotgun (WGS) entry which is preliminary data.</text>
</comment>
<protein>
    <recommendedName>
        <fullName evidence="4">DUF4044 domain-containing protein</fullName>
    </recommendedName>
</protein>
<feature type="transmembrane region" description="Helical" evidence="1">
    <location>
        <begin position="9"/>
        <end position="29"/>
    </location>
</feature>
<proteinExistence type="predicted"/>
<keyword evidence="1" id="KW-0472">Membrane</keyword>
<evidence type="ECO:0000256" key="1">
    <source>
        <dbReference type="SAM" id="Phobius"/>
    </source>
</evidence>
<keyword evidence="1" id="KW-0812">Transmembrane</keyword>
<evidence type="ECO:0000313" key="3">
    <source>
        <dbReference type="Proteomes" id="UP000248646"/>
    </source>
</evidence>
<evidence type="ECO:0000313" key="2">
    <source>
        <dbReference type="EMBL" id="PZX03158.1"/>
    </source>
</evidence>
<organism evidence="2 3">
    <name type="scientific">Psychrobacillus insolitus</name>
    <dbReference type="NCBI Taxonomy" id="1461"/>
    <lineage>
        <taxon>Bacteria</taxon>
        <taxon>Bacillati</taxon>
        <taxon>Bacillota</taxon>
        <taxon>Bacilli</taxon>
        <taxon>Bacillales</taxon>
        <taxon>Bacillaceae</taxon>
        <taxon>Psychrobacillus</taxon>
    </lineage>
</organism>
<dbReference type="Proteomes" id="UP000248646">
    <property type="component" value="Unassembled WGS sequence"/>
</dbReference>
<gene>
    <name evidence="2" type="ORF">C7437_107119</name>
</gene>
<dbReference type="EMBL" id="QKZI01000007">
    <property type="protein sequence ID" value="PZX03158.1"/>
    <property type="molecule type" value="Genomic_DNA"/>
</dbReference>
<evidence type="ECO:0008006" key="4">
    <source>
        <dbReference type="Google" id="ProtNLM"/>
    </source>
</evidence>
<reference evidence="2 3" key="1">
    <citation type="submission" date="2018-06" db="EMBL/GenBank/DDBJ databases">
        <title>Genomic Encyclopedia of Type Strains, Phase IV (KMG-IV): sequencing the most valuable type-strain genomes for metagenomic binning, comparative biology and taxonomic classification.</title>
        <authorList>
            <person name="Goeker M."/>
        </authorList>
    </citation>
    <scope>NUCLEOTIDE SEQUENCE [LARGE SCALE GENOMIC DNA]</scope>
    <source>
        <strain evidence="2 3">DSM 5</strain>
    </source>
</reference>
<keyword evidence="3" id="KW-1185">Reference proteome</keyword>
<accession>A0A2W7MZK4</accession>
<name>A0A2W7MZK4_9BACI</name>
<dbReference type="AlphaFoldDB" id="A0A2W7MZK4"/>